<dbReference type="AlphaFoldDB" id="A0A9Q3PIA9"/>
<dbReference type="Proteomes" id="UP000765509">
    <property type="component" value="Unassembled WGS sequence"/>
</dbReference>
<evidence type="ECO:0000313" key="2">
    <source>
        <dbReference type="Proteomes" id="UP000765509"/>
    </source>
</evidence>
<dbReference type="InterPro" id="IPR036570">
    <property type="entry name" value="HORMA_dom_sf"/>
</dbReference>
<gene>
    <name evidence="1" type="ORF">O181_102638</name>
</gene>
<sequence>MSRRRTASGSLATHTRCTATAIANTQQQINLACSTAVVSDYFHYAISCVLYQHEIYDQAVFKMVKTFGFQMIIVEDEAIAEALQKIVDQVRRCIDCNRKKAEMDGKTKRGKKVKGTLKNKAKESGDGWKIDEEDCAAKRMRWEEINSKGQDLDKPEWPEKEAGRLEQEWHRHAKERDEFVARLKAKVCYKTKKIVDDKPSKLTPDQIRLGNLDNNEQACKTDEAHKRTSSAVIFLVLTEDDILPVSITTSPAQTIHHVPKGCCHLNIWMRVLSSQPFINKLSK</sequence>
<dbReference type="EMBL" id="AVOT02073425">
    <property type="protein sequence ID" value="MBW0562923.1"/>
    <property type="molecule type" value="Genomic_DNA"/>
</dbReference>
<organism evidence="1 2">
    <name type="scientific">Austropuccinia psidii MF-1</name>
    <dbReference type="NCBI Taxonomy" id="1389203"/>
    <lineage>
        <taxon>Eukaryota</taxon>
        <taxon>Fungi</taxon>
        <taxon>Dikarya</taxon>
        <taxon>Basidiomycota</taxon>
        <taxon>Pucciniomycotina</taxon>
        <taxon>Pucciniomycetes</taxon>
        <taxon>Pucciniales</taxon>
        <taxon>Sphaerophragmiaceae</taxon>
        <taxon>Austropuccinia</taxon>
    </lineage>
</organism>
<dbReference type="OrthoDB" id="1806at2759"/>
<dbReference type="Gene3D" id="3.30.900.10">
    <property type="entry name" value="HORMA domain"/>
    <property type="match status" value="1"/>
</dbReference>
<proteinExistence type="predicted"/>
<accession>A0A9Q3PIA9</accession>
<evidence type="ECO:0000313" key="1">
    <source>
        <dbReference type="EMBL" id="MBW0562923.1"/>
    </source>
</evidence>
<keyword evidence="2" id="KW-1185">Reference proteome</keyword>
<comment type="caution">
    <text evidence="1">The sequence shown here is derived from an EMBL/GenBank/DDBJ whole genome shotgun (WGS) entry which is preliminary data.</text>
</comment>
<protein>
    <submittedName>
        <fullName evidence="1">Uncharacterized protein</fullName>
    </submittedName>
</protein>
<dbReference type="SUPFAM" id="SSF56019">
    <property type="entry name" value="The spindle assembly checkpoint protein mad2"/>
    <property type="match status" value="1"/>
</dbReference>
<reference evidence="1" key="1">
    <citation type="submission" date="2021-03" db="EMBL/GenBank/DDBJ databases">
        <title>Draft genome sequence of rust myrtle Austropuccinia psidii MF-1, a brazilian biotype.</title>
        <authorList>
            <person name="Quecine M.C."/>
            <person name="Pachon D.M.R."/>
            <person name="Bonatelli M.L."/>
            <person name="Correr F.H."/>
            <person name="Franceschini L.M."/>
            <person name="Leite T.F."/>
            <person name="Margarido G.R.A."/>
            <person name="Almeida C.A."/>
            <person name="Ferrarezi J.A."/>
            <person name="Labate C.A."/>
        </authorList>
    </citation>
    <scope>NUCLEOTIDE SEQUENCE</scope>
    <source>
        <strain evidence="1">MF-1</strain>
    </source>
</reference>
<name>A0A9Q3PIA9_9BASI</name>